<sequence length="39" mass="4551">MLYRFSAIYNPWKKTAPATLSDDRRTLLLFPKGHDQGNQ</sequence>
<gene>
    <name evidence="1" type="ORF">SB48_HM08orf00915</name>
</gene>
<dbReference type="AlphaFoldDB" id="A0AAN0WA48"/>
<evidence type="ECO:0000313" key="1">
    <source>
        <dbReference type="EMBL" id="AJO21390.1"/>
    </source>
</evidence>
<keyword evidence="2" id="KW-1185">Reference proteome</keyword>
<evidence type="ECO:0000313" key="2">
    <source>
        <dbReference type="Proteomes" id="UP000032024"/>
    </source>
</evidence>
<organism evidence="1 2">
    <name type="scientific">Heyndrickxia coagulans</name>
    <name type="common">Weizmannia coagulans</name>
    <dbReference type="NCBI Taxonomy" id="1398"/>
    <lineage>
        <taxon>Bacteria</taxon>
        <taxon>Bacillati</taxon>
        <taxon>Bacillota</taxon>
        <taxon>Bacilli</taxon>
        <taxon>Bacillales</taxon>
        <taxon>Bacillaceae</taxon>
        <taxon>Heyndrickxia</taxon>
    </lineage>
</organism>
<name>A0AAN0WA48_HEYCO</name>
<protein>
    <submittedName>
        <fullName evidence="1">Uncharacterized protein</fullName>
    </submittedName>
</protein>
<reference evidence="2" key="1">
    <citation type="submission" date="2015-01" db="EMBL/GenBank/DDBJ databases">
        <title>Comparative genome analysis of Bacillus coagulans HM-08, Clostridium butyricum HM-68, Bacillus subtilis HM-66 and Bacillus paralicheniformis BL-09.</title>
        <authorList>
            <person name="Zhang H."/>
        </authorList>
    </citation>
    <scope>NUCLEOTIDE SEQUENCE [LARGE SCALE GENOMIC DNA]</scope>
    <source>
        <strain evidence="2">HM-08</strain>
    </source>
</reference>
<dbReference type="EMBL" id="CP010525">
    <property type="protein sequence ID" value="AJO21390.1"/>
    <property type="molecule type" value="Genomic_DNA"/>
</dbReference>
<proteinExistence type="predicted"/>
<accession>A0AAN0WA48</accession>
<dbReference type="Proteomes" id="UP000032024">
    <property type="component" value="Chromosome"/>
</dbReference>